<dbReference type="Pfam" id="PF12833">
    <property type="entry name" value="HTH_18"/>
    <property type="match status" value="1"/>
</dbReference>
<dbReference type="InterPro" id="IPR018060">
    <property type="entry name" value="HTH_AraC"/>
</dbReference>
<dbReference type="GO" id="GO:0003700">
    <property type="term" value="F:DNA-binding transcription factor activity"/>
    <property type="evidence" value="ECO:0007669"/>
    <property type="project" value="InterPro"/>
</dbReference>
<dbReference type="InterPro" id="IPR009057">
    <property type="entry name" value="Homeodomain-like_sf"/>
</dbReference>
<dbReference type="OrthoDB" id="5722175at2"/>
<proteinExistence type="predicted"/>
<accession>R4YPG4</accession>
<organism evidence="7 8">
    <name type="scientific">Oleispira antarctica RB-8</name>
    <dbReference type="NCBI Taxonomy" id="698738"/>
    <lineage>
        <taxon>Bacteria</taxon>
        <taxon>Pseudomonadati</taxon>
        <taxon>Pseudomonadota</taxon>
        <taxon>Gammaproteobacteria</taxon>
        <taxon>Oceanospirillales</taxon>
        <taxon>Oceanospirillaceae</taxon>
        <taxon>Oleispira</taxon>
    </lineage>
</organism>
<evidence type="ECO:0000256" key="1">
    <source>
        <dbReference type="ARBA" id="ARBA00023015"/>
    </source>
</evidence>
<feature type="coiled-coil region" evidence="4">
    <location>
        <begin position="247"/>
        <end position="274"/>
    </location>
</feature>
<evidence type="ECO:0000256" key="5">
    <source>
        <dbReference type="SAM" id="MobiDB-lite"/>
    </source>
</evidence>
<sequence>MPILPQVALPFVRLLYQFWLDYDVSKQVLDDILGIDISIESRDKFGISSHKMARLHQVAVEHIKDPAMGIRLGQYIAKSGVSIADMLMKSETLATGIEVLITRSKVITESGYFELTDVDVDTMRLSFTQGEGIVFSSYQKDMIFSAIQHWFLSVFPDANQHLKYFFDANSVSGIEHEKLLGCSIGKADDTYIEISKCLLVRNNPYADKLLFNKNIIETDKIIAKRMQRLDLYIEVRAAIKRCLLQRSATQENVAQQLNLTIRNLQRRLKEVGITYQAILDDSREALALHLIKDLDIPLYEISFLVGFTEPSAFYKAFRRWTGKRPGDYRQDVMQQSDQSEVDGSAAV</sequence>
<feature type="region of interest" description="Disordered" evidence="5">
    <location>
        <begin position="328"/>
        <end position="347"/>
    </location>
</feature>
<evidence type="ECO:0000256" key="4">
    <source>
        <dbReference type="SAM" id="Coils"/>
    </source>
</evidence>
<keyword evidence="8" id="KW-1185">Reference proteome</keyword>
<dbReference type="PROSITE" id="PS01124">
    <property type="entry name" value="HTH_ARAC_FAMILY_2"/>
    <property type="match status" value="1"/>
</dbReference>
<reference evidence="7 8" key="1">
    <citation type="journal article" date="2013" name="Nat. Commun.">
        <title>Genome sequence and functional genomic analysis of the oil-degrading bacterium Oleispira antarctica.</title>
        <authorList>
            <person name="Kube M."/>
            <person name="Chernikova T.N."/>
            <person name="Al-Ramahi Y."/>
            <person name="Beloqui A."/>
            <person name="Lopez-Cortez N."/>
            <person name="Guazzaroni M.E."/>
            <person name="Heipieper H.J."/>
            <person name="Klages S."/>
            <person name="Kotsyurbenko O.R."/>
            <person name="Langer I."/>
            <person name="Nechitaylo T.Y."/>
            <person name="Lunsdorf H."/>
            <person name="Fernandez M."/>
            <person name="Juarez S."/>
            <person name="Ciordia S."/>
            <person name="Singer A."/>
            <person name="Kagan O."/>
            <person name="Egorova O."/>
            <person name="Petit P.A."/>
            <person name="Stogios P."/>
            <person name="Kim Y."/>
            <person name="Tchigvintsev A."/>
            <person name="Flick R."/>
            <person name="Denaro R."/>
            <person name="Genovese M."/>
            <person name="Albar J.P."/>
            <person name="Reva O.N."/>
            <person name="Martinez-Gomariz M."/>
            <person name="Tran H."/>
            <person name="Ferrer M."/>
            <person name="Savchenko A."/>
            <person name="Yakunin A.F."/>
            <person name="Yakimov M.M."/>
            <person name="Golyshina O.V."/>
            <person name="Reinhardt R."/>
            <person name="Golyshin P.N."/>
        </authorList>
    </citation>
    <scope>NUCLEOTIDE SEQUENCE [LARGE SCALE GENOMIC DNA]</scope>
</reference>
<evidence type="ECO:0000313" key="8">
    <source>
        <dbReference type="Proteomes" id="UP000032749"/>
    </source>
</evidence>
<dbReference type="PANTHER" id="PTHR47894">
    <property type="entry name" value="HTH-TYPE TRANSCRIPTIONAL REGULATOR GADX"/>
    <property type="match status" value="1"/>
</dbReference>
<feature type="domain" description="HTH araC/xylS-type" evidence="6">
    <location>
        <begin position="233"/>
        <end position="331"/>
    </location>
</feature>
<dbReference type="SMART" id="SM00342">
    <property type="entry name" value="HTH_ARAC"/>
    <property type="match status" value="1"/>
</dbReference>
<gene>
    <name evidence="7" type="ORF">OLEAN_C28250</name>
</gene>
<dbReference type="SUPFAM" id="SSF46689">
    <property type="entry name" value="Homeodomain-like"/>
    <property type="match status" value="1"/>
</dbReference>
<name>R4YPG4_OLEAN</name>
<evidence type="ECO:0000313" key="7">
    <source>
        <dbReference type="EMBL" id="CCK77001.1"/>
    </source>
</evidence>
<keyword evidence="2" id="KW-0238">DNA-binding</keyword>
<dbReference type="EMBL" id="FO203512">
    <property type="protein sequence ID" value="CCK77001.1"/>
    <property type="molecule type" value="Genomic_DNA"/>
</dbReference>
<keyword evidence="1" id="KW-0805">Transcription regulation</keyword>
<dbReference type="HOGENOM" id="CLU_806389_0_0_6"/>
<dbReference type="Pfam" id="PF12625">
    <property type="entry name" value="Arabinose_bd"/>
    <property type="match status" value="1"/>
</dbReference>
<evidence type="ECO:0000259" key="6">
    <source>
        <dbReference type="PROSITE" id="PS01124"/>
    </source>
</evidence>
<keyword evidence="4" id="KW-0175">Coiled coil</keyword>
<dbReference type="AlphaFoldDB" id="R4YPG4"/>
<dbReference type="InterPro" id="IPR032687">
    <property type="entry name" value="AraC-type_N"/>
</dbReference>
<dbReference type="Gene3D" id="1.10.10.60">
    <property type="entry name" value="Homeodomain-like"/>
    <property type="match status" value="1"/>
</dbReference>
<keyword evidence="3" id="KW-0804">Transcription</keyword>
<dbReference type="Proteomes" id="UP000032749">
    <property type="component" value="Chromosome"/>
</dbReference>
<dbReference type="PANTHER" id="PTHR47894:SF1">
    <property type="entry name" value="HTH-TYPE TRANSCRIPTIONAL REGULATOR VQSM"/>
    <property type="match status" value="1"/>
</dbReference>
<evidence type="ECO:0000256" key="2">
    <source>
        <dbReference type="ARBA" id="ARBA00023125"/>
    </source>
</evidence>
<dbReference type="KEGG" id="oai:OLEAN_C28250"/>
<dbReference type="GO" id="GO:0005829">
    <property type="term" value="C:cytosol"/>
    <property type="evidence" value="ECO:0007669"/>
    <property type="project" value="TreeGrafter"/>
</dbReference>
<protein>
    <submittedName>
        <fullName evidence="7">Probable transcriptional regulator, AraC type</fullName>
    </submittedName>
</protein>
<evidence type="ECO:0000256" key="3">
    <source>
        <dbReference type="ARBA" id="ARBA00023163"/>
    </source>
</evidence>
<dbReference type="STRING" id="698738.OLEAN_C28250"/>
<dbReference type="GO" id="GO:0000976">
    <property type="term" value="F:transcription cis-regulatory region binding"/>
    <property type="evidence" value="ECO:0007669"/>
    <property type="project" value="TreeGrafter"/>
</dbReference>